<dbReference type="RefSeq" id="WP_008037912.1">
    <property type="nucleotide sequence ID" value="NZ_JH725147.1"/>
</dbReference>
<organism evidence="4 5">
    <name type="scientific">Bartonella tamiae Th239</name>
    <dbReference type="NCBI Taxonomy" id="1094558"/>
    <lineage>
        <taxon>Bacteria</taxon>
        <taxon>Pseudomonadati</taxon>
        <taxon>Pseudomonadota</taxon>
        <taxon>Alphaproteobacteria</taxon>
        <taxon>Hyphomicrobiales</taxon>
        <taxon>Bartonellaceae</taxon>
        <taxon>Bartonella</taxon>
    </lineage>
</organism>
<dbReference type="InterPro" id="IPR050624">
    <property type="entry name" value="HTH-type_Tx_Regulator"/>
</dbReference>
<dbReference type="OrthoDB" id="9802802at2"/>
<dbReference type="EMBL" id="AIMB01000003">
    <property type="protein sequence ID" value="EJF91030.1"/>
    <property type="molecule type" value="Genomic_DNA"/>
</dbReference>
<dbReference type="Pfam" id="PF00440">
    <property type="entry name" value="TetR_N"/>
    <property type="match status" value="1"/>
</dbReference>
<accession>J1K1T3</accession>
<evidence type="ECO:0000259" key="3">
    <source>
        <dbReference type="PROSITE" id="PS50977"/>
    </source>
</evidence>
<dbReference type="GO" id="GO:0003677">
    <property type="term" value="F:DNA binding"/>
    <property type="evidence" value="ECO:0007669"/>
    <property type="project" value="UniProtKB-UniRule"/>
</dbReference>
<comment type="caution">
    <text evidence="4">The sequence shown here is derived from an EMBL/GenBank/DDBJ whole genome shotgun (WGS) entry which is preliminary data.</text>
</comment>
<dbReference type="HOGENOM" id="CLU_069356_12_9_5"/>
<dbReference type="PANTHER" id="PTHR43479:SF11">
    <property type="entry name" value="ACREF_ENVCD OPERON REPRESSOR-RELATED"/>
    <property type="match status" value="1"/>
</dbReference>
<dbReference type="PROSITE" id="PS01081">
    <property type="entry name" value="HTH_TETR_1"/>
    <property type="match status" value="1"/>
</dbReference>
<name>J1K1T3_9HYPH</name>
<gene>
    <name evidence="4" type="ORF">ME5_00362</name>
</gene>
<dbReference type="AlphaFoldDB" id="J1K1T3"/>
<feature type="domain" description="HTH tetR-type" evidence="3">
    <location>
        <begin position="5"/>
        <end position="64"/>
    </location>
</feature>
<dbReference type="PATRIC" id="fig|1094558.3.peg.400"/>
<dbReference type="Gene3D" id="1.10.357.10">
    <property type="entry name" value="Tetracycline Repressor, domain 2"/>
    <property type="match status" value="1"/>
</dbReference>
<evidence type="ECO:0000256" key="1">
    <source>
        <dbReference type="ARBA" id="ARBA00023125"/>
    </source>
</evidence>
<dbReference type="InterPro" id="IPR023772">
    <property type="entry name" value="DNA-bd_HTH_TetR-type_CS"/>
</dbReference>
<dbReference type="PROSITE" id="PS50977">
    <property type="entry name" value="HTH_TETR_2"/>
    <property type="match status" value="1"/>
</dbReference>
<protein>
    <recommendedName>
        <fullName evidence="3">HTH tetR-type domain-containing protein</fullName>
    </recommendedName>
</protein>
<proteinExistence type="predicted"/>
<dbReference type="eggNOG" id="COG1309">
    <property type="taxonomic scope" value="Bacteria"/>
</dbReference>
<keyword evidence="1 2" id="KW-0238">DNA-binding</keyword>
<evidence type="ECO:0000256" key="2">
    <source>
        <dbReference type="PROSITE-ProRule" id="PRU00335"/>
    </source>
</evidence>
<evidence type="ECO:0000313" key="5">
    <source>
        <dbReference type="Proteomes" id="UP000008952"/>
    </source>
</evidence>
<dbReference type="PRINTS" id="PR00455">
    <property type="entry name" value="HTHTETR"/>
</dbReference>
<feature type="DNA-binding region" description="H-T-H motif" evidence="2">
    <location>
        <begin position="27"/>
        <end position="46"/>
    </location>
</feature>
<evidence type="ECO:0000313" key="4">
    <source>
        <dbReference type="EMBL" id="EJF91030.1"/>
    </source>
</evidence>
<keyword evidence="5" id="KW-1185">Reference proteome</keyword>
<reference evidence="4 5" key="1">
    <citation type="submission" date="2012-03" db="EMBL/GenBank/DDBJ databases">
        <title>The Genome Sequence of Bartonella tamiae Th239.</title>
        <authorList>
            <consortium name="The Broad Institute Genome Sequencing Platform"/>
            <consortium name="The Broad Institute Genome Sequencing Center for Infectious Disease"/>
            <person name="Feldgarden M."/>
            <person name="Kirby J."/>
            <person name="Kosoy M."/>
            <person name="Birtles R."/>
            <person name="Probert W.S."/>
            <person name="Chiaraviglio L."/>
            <person name="Young S.K."/>
            <person name="Zeng Q."/>
            <person name="Gargeya S."/>
            <person name="Fitzgerald M."/>
            <person name="Haas B."/>
            <person name="Abouelleil A."/>
            <person name="Alvarado L."/>
            <person name="Arachchi H.M."/>
            <person name="Berlin A."/>
            <person name="Chapman S.B."/>
            <person name="Gearin G."/>
            <person name="Goldberg J."/>
            <person name="Griggs A."/>
            <person name="Gujja S."/>
            <person name="Hansen M."/>
            <person name="Heiman D."/>
            <person name="Howarth C."/>
            <person name="Larimer J."/>
            <person name="Lui A."/>
            <person name="MacDonald P.J.P."/>
            <person name="McCowen C."/>
            <person name="Montmayeur A."/>
            <person name="Murphy C."/>
            <person name="Neiman D."/>
            <person name="Pearson M."/>
            <person name="Priest M."/>
            <person name="Roberts A."/>
            <person name="Saif S."/>
            <person name="Shea T."/>
            <person name="Sisk P."/>
            <person name="Stolte C."/>
            <person name="Sykes S."/>
            <person name="Wortman J."/>
            <person name="Nusbaum C."/>
            <person name="Birren B."/>
        </authorList>
    </citation>
    <scope>NUCLEOTIDE SEQUENCE [LARGE SCALE GENOMIC DNA]</scope>
    <source>
        <strain evidence="4 5">Th239</strain>
    </source>
</reference>
<dbReference type="PANTHER" id="PTHR43479">
    <property type="entry name" value="ACREF/ENVCD OPERON REPRESSOR-RELATED"/>
    <property type="match status" value="1"/>
</dbReference>
<sequence length="189" mass="21868">MNHRTKKISQILNAAAELIVENGLETSMAAIAKRAHIATGSLYLYFESKDAMIRALYHRLAQQLENSLVKTDHPMHTDQERIQHYIDCYIDFIWEDPKRAVLFEYLSNVPLISPEEMVVIFEKTSKYSSHIFLKAQKAGLTAPYNEELLTSFIGGGIRNSLKWHRILYKNLSQQHRKEISKMCWSAITL</sequence>
<dbReference type="SUPFAM" id="SSF46689">
    <property type="entry name" value="Homeodomain-like"/>
    <property type="match status" value="1"/>
</dbReference>
<dbReference type="Proteomes" id="UP000008952">
    <property type="component" value="Unassembled WGS sequence"/>
</dbReference>
<dbReference type="STRING" id="1094558.ME5_00362"/>
<dbReference type="InterPro" id="IPR009057">
    <property type="entry name" value="Homeodomain-like_sf"/>
</dbReference>
<dbReference type="InterPro" id="IPR001647">
    <property type="entry name" value="HTH_TetR"/>
</dbReference>